<dbReference type="Proteomes" id="UP000619101">
    <property type="component" value="Unassembled WGS sequence"/>
</dbReference>
<keyword evidence="1" id="KW-0808">Transferase</keyword>
<keyword evidence="1" id="KW-0489">Methyltransferase</keyword>
<organism evidence="1 2">
    <name type="scientific">Solibacillus faecavium</name>
    <dbReference type="NCBI Taxonomy" id="2762221"/>
    <lineage>
        <taxon>Bacteria</taxon>
        <taxon>Bacillati</taxon>
        <taxon>Bacillota</taxon>
        <taxon>Bacilli</taxon>
        <taxon>Bacillales</taxon>
        <taxon>Caryophanaceae</taxon>
        <taxon>Solibacillus</taxon>
    </lineage>
</organism>
<dbReference type="GO" id="GO:0008168">
    <property type="term" value="F:methyltransferase activity"/>
    <property type="evidence" value="ECO:0007669"/>
    <property type="project" value="UniProtKB-KW"/>
</dbReference>
<dbReference type="RefSeq" id="WP_191700265.1">
    <property type="nucleotide sequence ID" value="NZ_JACSPZ010000004.1"/>
</dbReference>
<protein>
    <submittedName>
        <fullName evidence="1">23S rRNA methyltransferase</fullName>
    </submittedName>
</protein>
<dbReference type="GO" id="GO:0032259">
    <property type="term" value="P:methylation"/>
    <property type="evidence" value="ECO:0007669"/>
    <property type="project" value="UniProtKB-KW"/>
</dbReference>
<dbReference type="PROSITE" id="PS51257">
    <property type="entry name" value="PROKAR_LIPOPROTEIN"/>
    <property type="match status" value="1"/>
</dbReference>
<proteinExistence type="predicted"/>
<sequence>MRSSILFLFTAILLAGCGDTIGDIKQAAAGINSKANEAATAISTDVHSIRAVEMEFDNQTFTINDLFKTILRDVQWYYDENGNEQQLKITGTWQDNGLFAEENFSEIEKQQLIENSEIEVILFFQNGVIDEEKTTVTMSQNRQTIIDQKGTEALLNFYTIYTKN</sequence>
<evidence type="ECO:0000313" key="1">
    <source>
        <dbReference type="EMBL" id="MBD8037201.1"/>
    </source>
</evidence>
<accession>A0ABR8XZ22</accession>
<gene>
    <name evidence="1" type="ORF">H9635_10620</name>
</gene>
<keyword evidence="2" id="KW-1185">Reference proteome</keyword>
<dbReference type="EMBL" id="JACSPZ010000004">
    <property type="protein sequence ID" value="MBD8037201.1"/>
    <property type="molecule type" value="Genomic_DNA"/>
</dbReference>
<name>A0ABR8XZ22_9BACL</name>
<comment type="caution">
    <text evidence="1">The sequence shown here is derived from an EMBL/GenBank/DDBJ whole genome shotgun (WGS) entry which is preliminary data.</text>
</comment>
<evidence type="ECO:0000313" key="2">
    <source>
        <dbReference type="Proteomes" id="UP000619101"/>
    </source>
</evidence>
<reference evidence="1 2" key="1">
    <citation type="submission" date="2020-08" db="EMBL/GenBank/DDBJ databases">
        <title>A Genomic Blueprint of the Chicken Gut Microbiome.</title>
        <authorList>
            <person name="Gilroy R."/>
            <person name="Ravi A."/>
            <person name="Getino M."/>
            <person name="Pursley I."/>
            <person name="Horton D.L."/>
            <person name="Alikhan N.-F."/>
            <person name="Baker D."/>
            <person name="Gharbi K."/>
            <person name="Hall N."/>
            <person name="Watson M."/>
            <person name="Adriaenssens E.M."/>
            <person name="Foster-Nyarko E."/>
            <person name="Jarju S."/>
            <person name="Secka A."/>
            <person name="Antonio M."/>
            <person name="Oren A."/>
            <person name="Chaudhuri R."/>
            <person name="La Ragione R.M."/>
            <person name="Hildebrand F."/>
            <person name="Pallen M.J."/>
        </authorList>
    </citation>
    <scope>NUCLEOTIDE SEQUENCE [LARGE SCALE GENOMIC DNA]</scope>
    <source>
        <strain evidence="1 2">A46</strain>
    </source>
</reference>